<proteinExistence type="predicted"/>
<dbReference type="SUPFAM" id="SSF57997">
    <property type="entry name" value="Tropomyosin"/>
    <property type="match status" value="1"/>
</dbReference>
<evidence type="ECO:0000313" key="3">
    <source>
        <dbReference type="Proteomes" id="UP001270362"/>
    </source>
</evidence>
<feature type="coiled-coil region" evidence="1">
    <location>
        <begin position="168"/>
        <end position="202"/>
    </location>
</feature>
<reference evidence="2" key="1">
    <citation type="journal article" date="2023" name="Mol. Phylogenet. Evol.">
        <title>Genome-scale phylogeny and comparative genomics of the fungal order Sordariales.</title>
        <authorList>
            <person name="Hensen N."/>
            <person name="Bonometti L."/>
            <person name="Westerberg I."/>
            <person name="Brannstrom I.O."/>
            <person name="Guillou S."/>
            <person name="Cros-Aarteil S."/>
            <person name="Calhoun S."/>
            <person name="Haridas S."/>
            <person name="Kuo A."/>
            <person name="Mondo S."/>
            <person name="Pangilinan J."/>
            <person name="Riley R."/>
            <person name="LaButti K."/>
            <person name="Andreopoulos B."/>
            <person name="Lipzen A."/>
            <person name="Chen C."/>
            <person name="Yan M."/>
            <person name="Daum C."/>
            <person name="Ng V."/>
            <person name="Clum A."/>
            <person name="Steindorff A."/>
            <person name="Ohm R.A."/>
            <person name="Martin F."/>
            <person name="Silar P."/>
            <person name="Natvig D.O."/>
            <person name="Lalanne C."/>
            <person name="Gautier V."/>
            <person name="Ament-Velasquez S.L."/>
            <person name="Kruys A."/>
            <person name="Hutchinson M.I."/>
            <person name="Powell A.J."/>
            <person name="Barry K."/>
            <person name="Miller A.N."/>
            <person name="Grigoriev I.V."/>
            <person name="Debuchy R."/>
            <person name="Gladieux P."/>
            <person name="Hiltunen Thoren M."/>
            <person name="Johannesson H."/>
        </authorList>
    </citation>
    <scope>NUCLEOTIDE SEQUENCE</scope>
    <source>
        <strain evidence="2">CBS 314.62</strain>
    </source>
</reference>
<sequence length="203" mass="23171">MSSCPRLPPLTSMFFDNWCSLCSYCRGVCPDETIFGPGCQQCEAGKTLLDELRPDEDLLTRCLVPISRVFSYTETIAYLNESIVEWLATSPTSTPRQTIGDFERVLALVLKRSSVVSSQFLFLNGNGILEFDAQKAKDKEAAMEKQVEARLRIFKEAERKTTATEFELKRVQGKKRKSEDKLDEAEKQLREFKEKLARLTPKK</sequence>
<evidence type="ECO:0000313" key="2">
    <source>
        <dbReference type="EMBL" id="KAK3684030.1"/>
    </source>
</evidence>
<keyword evidence="1" id="KW-0175">Coiled coil</keyword>
<name>A0AAE0X3C6_9PEZI</name>
<accession>A0AAE0X3C6</accession>
<dbReference type="Proteomes" id="UP001270362">
    <property type="component" value="Unassembled WGS sequence"/>
</dbReference>
<comment type="caution">
    <text evidence="2">The sequence shown here is derived from an EMBL/GenBank/DDBJ whole genome shotgun (WGS) entry which is preliminary data.</text>
</comment>
<protein>
    <submittedName>
        <fullName evidence="2">Uncharacterized protein</fullName>
    </submittedName>
</protein>
<evidence type="ECO:0000256" key="1">
    <source>
        <dbReference type="SAM" id="Coils"/>
    </source>
</evidence>
<dbReference type="EMBL" id="JAULSO010000004">
    <property type="protein sequence ID" value="KAK3684030.1"/>
    <property type="molecule type" value="Genomic_DNA"/>
</dbReference>
<dbReference type="AlphaFoldDB" id="A0AAE0X3C6"/>
<reference evidence="2" key="2">
    <citation type="submission" date="2023-06" db="EMBL/GenBank/DDBJ databases">
        <authorList>
            <consortium name="Lawrence Berkeley National Laboratory"/>
            <person name="Haridas S."/>
            <person name="Hensen N."/>
            <person name="Bonometti L."/>
            <person name="Westerberg I."/>
            <person name="Brannstrom I.O."/>
            <person name="Guillou S."/>
            <person name="Cros-Aarteil S."/>
            <person name="Calhoun S."/>
            <person name="Kuo A."/>
            <person name="Mondo S."/>
            <person name="Pangilinan J."/>
            <person name="Riley R."/>
            <person name="Labutti K."/>
            <person name="Andreopoulos B."/>
            <person name="Lipzen A."/>
            <person name="Chen C."/>
            <person name="Yanf M."/>
            <person name="Daum C."/>
            <person name="Ng V."/>
            <person name="Clum A."/>
            <person name="Steindorff A."/>
            <person name="Ohm R."/>
            <person name="Martin F."/>
            <person name="Silar P."/>
            <person name="Natvig D."/>
            <person name="Lalanne C."/>
            <person name="Gautier V."/>
            <person name="Ament-Velasquez S.L."/>
            <person name="Kruys A."/>
            <person name="Hutchinson M.I."/>
            <person name="Powell A.J."/>
            <person name="Barry K."/>
            <person name="Miller A.N."/>
            <person name="Grigoriev I.V."/>
            <person name="Debuchy R."/>
            <person name="Gladieux P."/>
            <person name="Thoren M.H."/>
            <person name="Johannesson H."/>
        </authorList>
    </citation>
    <scope>NUCLEOTIDE SEQUENCE</scope>
    <source>
        <strain evidence="2">CBS 314.62</strain>
    </source>
</reference>
<organism evidence="2 3">
    <name type="scientific">Podospora appendiculata</name>
    <dbReference type="NCBI Taxonomy" id="314037"/>
    <lineage>
        <taxon>Eukaryota</taxon>
        <taxon>Fungi</taxon>
        <taxon>Dikarya</taxon>
        <taxon>Ascomycota</taxon>
        <taxon>Pezizomycotina</taxon>
        <taxon>Sordariomycetes</taxon>
        <taxon>Sordariomycetidae</taxon>
        <taxon>Sordariales</taxon>
        <taxon>Podosporaceae</taxon>
        <taxon>Podospora</taxon>
    </lineage>
</organism>
<keyword evidence="3" id="KW-1185">Reference proteome</keyword>
<gene>
    <name evidence="2" type="ORF">B0T22DRAFT_538992</name>
</gene>